<dbReference type="Gene3D" id="3.80.10.10">
    <property type="entry name" value="Ribonuclease Inhibitor"/>
    <property type="match status" value="1"/>
</dbReference>
<reference evidence="5 6" key="1">
    <citation type="journal article" date="2010" name="Nature">
        <title>The Ectocarpus genome and the independent evolution of multicellularity in brown algae.</title>
        <authorList>
            <person name="Cock J.M."/>
            <person name="Sterck L."/>
            <person name="Rouze P."/>
            <person name="Scornet D."/>
            <person name="Allen A.E."/>
            <person name="Amoutzias G."/>
            <person name="Anthouard V."/>
            <person name="Artiguenave F."/>
            <person name="Aury J.M."/>
            <person name="Badger J.H."/>
            <person name="Beszteri B."/>
            <person name="Billiau K."/>
            <person name="Bonnet E."/>
            <person name="Bothwell J.H."/>
            <person name="Bowler C."/>
            <person name="Boyen C."/>
            <person name="Brownlee C."/>
            <person name="Carrano C.J."/>
            <person name="Charrier B."/>
            <person name="Cho G.Y."/>
            <person name="Coelho S.M."/>
            <person name="Collen J."/>
            <person name="Corre E."/>
            <person name="Da Silva C."/>
            <person name="Delage L."/>
            <person name="Delaroque N."/>
            <person name="Dittami S.M."/>
            <person name="Doulbeau S."/>
            <person name="Elias M."/>
            <person name="Farnham G."/>
            <person name="Gachon C.M."/>
            <person name="Gschloessl B."/>
            <person name="Heesch S."/>
            <person name="Jabbari K."/>
            <person name="Jubin C."/>
            <person name="Kawai H."/>
            <person name="Kimura K."/>
            <person name="Kloareg B."/>
            <person name="Kupper F.C."/>
            <person name="Lang D."/>
            <person name="Le Bail A."/>
            <person name="Leblanc C."/>
            <person name="Lerouge P."/>
            <person name="Lohr M."/>
            <person name="Lopez P.J."/>
            <person name="Martens C."/>
            <person name="Maumus F."/>
            <person name="Michel G."/>
            <person name="Miranda-Saavedra D."/>
            <person name="Morales J."/>
            <person name="Moreau H."/>
            <person name="Motomura T."/>
            <person name="Nagasato C."/>
            <person name="Napoli C.A."/>
            <person name="Nelson D.R."/>
            <person name="Nyvall-Collen P."/>
            <person name="Peters A.F."/>
            <person name="Pommier C."/>
            <person name="Potin P."/>
            <person name="Poulain J."/>
            <person name="Quesneville H."/>
            <person name="Read B."/>
            <person name="Rensing S.A."/>
            <person name="Ritter A."/>
            <person name="Rousvoal S."/>
            <person name="Samanta M."/>
            <person name="Samson G."/>
            <person name="Schroeder D.C."/>
            <person name="Segurens B."/>
            <person name="Strittmatter M."/>
            <person name="Tonon T."/>
            <person name="Tregear J.W."/>
            <person name="Valentin K."/>
            <person name="von Dassow P."/>
            <person name="Yamagishi T."/>
            <person name="Van de Peer Y."/>
            <person name="Wincker P."/>
        </authorList>
    </citation>
    <scope>NUCLEOTIDE SEQUENCE [LARGE SCALE GENOMIC DNA]</scope>
    <source>
        <strain evidence="6">Ec32 / CCAP1310/4</strain>
    </source>
</reference>
<evidence type="ECO:0000313" key="5">
    <source>
        <dbReference type="EMBL" id="CBJ29585.1"/>
    </source>
</evidence>
<dbReference type="PANTHER" id="PTHR24373">
    <property type="entry name" value="SLIT RELATED LEUCINE-RICH REPEAT NEURONAL PROTEIN"/>
    <property type="match status" value="1"/>
</dbReference>
<name>D7FL48_ECTSI</name>
<dbReference type="Pfam" id="PF13855">
    <property type="entry name" value="LRR_8"/>
    <property type="match status" value="1"/>
</dbReference>
<dbReference type="Proteomes" id="UP000002630">
    <property type="component" value="Linkage Group LG03"/>
</dbReference>
<dbReference type="GO" id="GO:0031012">
    <property type="term" value="C:extracellular matrix"/>
    <property type="evidence" value="ECO:0007669"/>
    <property type="project" value="TreeGrafter"/>
</dbReference>
<evidence type="ECO:0000256" key="3">
    <source>
        <dbReference type="ARBA" id="ARBA00022737"/>
    </source>
</evidence>
<protein>
    <submittedName>
        <fullName evidence="5">Leucine rich repeat carbohydrate binding protein</fullName>
    </submittedName>
</protein>
<dbReference type="EMBL" id="FN649728">
    <property type="protein sequence ID" value="CBJ29585.1"/>
    <property type="molecule type" value="Genomic_DNA"/>
</dbReference>
<dbReference type="EMBL" id="FN648087">
    <property type="protein sequence ID" value="CBJ29585.1"/>
    <property type="molecule type" value="Genomic_DNA"/>
</dbReference>
<dbReference type="GO" id="GO:0005615">
    <property type="term" value="C:extracellular space"/>
    <property type="evidence" value="ECO:0007669"/>
    <property type="project" value="TreeGrafter"/>
</dbReference>
<dbReference type="Gene3D" id="2.60.120.260">
    <property type="entry name" value="Galactose-binding domain-like"/>
    <property type="match status" value="1"/>
</dbReference>
<dbReference type="InParanoid" id="D7FL48"/>
<sequence length="563" mass="59376">MALSRSWAAFAAAVAAGACVVDAAIVDAGTLTGVTTEAPVFDDRATLPYGCPPAGCVGANTRDGITSDESRWSCAPSLDSSDSGCTITYTLEDEQHLEALKIALYQGDTRTRTIDISVDGNYAFSWTSSGTTSDFESIDLGVDGKVVELVGDLQDWEWLSILEVEILVDDGDDGSEVDVVEAGELGTVTATADLYDDRLGDTVGCDPEGCTAALTRDGDMSEDSRWSCAPELGGLCSISYDLGAEYSIDELQLAMYQGDTRVRTVGVAVDGDLVTTWTSSGTTSGFESVDMSGATGQVVTITGAELSDSEWLSIVETEIMVYNGVAPPPSPTTPATPSPTLPPTTDLNVCFDSTSDDYRCLPSEDDPNTVYLNNCNFVDADGADIPACLEIFGKADIQFVYMPFHDDLTTLPVGVFSGLDNILDMDISYTGLQTLPAGVFDGLSSLTKLSIHWSSLEALPEGLFEGMTSLVDLGVTSAKLSSLPAGVFTPLTALQELTLSTDVSRFPDVQLQCLPSSTATTIDLWFQPEEEILEGTCECEPAEAISCEAGTSCQPGTEGYTCG</sequence>
<dbReference type="OrthoDB" id="5985090at2759"/>
<keyword evidence="2 4" id="KW-0732">Signal</keyword>
<organism evidence="5 6">
    <name type="scientific">Ectocarpus siliculosus</name>
    <name type="common">Brown alga</name>
    <name type="synonym">Conferva siliculosa</name>
    <dbReference type="NCBI Taxonomy" id="2880"/>
    <lineage>
        <taxon>Eukaryota</taxon>
        <taxon>Sar</taxon>
        <taxon>Stramenopiles</taxon>
        <taxon>Ochrophyta</taxon>
        <taxon>PX clade</taxon>
        <taxon>Phaeophyceae</taxon>
        <taxon>Ectocarpales</taxon>
        <taxon>Ectocarpaceae</taxon>
        <taxon>Ectocarpus</taxon>
    </lineage>
</organism>
<dbReference type="SMART" id="SM00369">
    <property type="entry name" value="LRR_TYP"/>
    <property type="match status" value="3"/>
</dbReference>
<evidence type="ECO:0000256" key="1">
    <source>
        <dbReference type="ARBA" id="ARBA00022614"/>
    </source>
</evidence>
<dbReference type="AlphaFoldDB" id="D7FL48"/>
<keyword evidence="6" id="KW-1185">Reference proteome</keyword>
<evidence type="ECO:0000256" key="4">
    <source>
        <dbReference type="SAM" id="SignalP"/>
    </source>
</evidence>
<evidence type="ECO:0000256" key="2">
    <source>
        <dbReference type="ARBA" id="ARBA00022729"/>
    </source>
</evidence>
<keyword evidence="3" id="KW-0677">Repeat</keyword>
<dbReference type="InterPro" id="IPR032675">
    <property type="entry name" value="LRR_dom_sf"/>
</dbReference>
<dbReference type="InterPro" id="IPR001611">
    <property type="entry name" value="Leu-rich_rpt"/>
</dbReference>
<dbReference type="InterPro" id="IPR003591">
    <property type="entry name" value="Leu-rich_rpt_typical-subtyp"/>
</dbReference>
<keyword evidence="1" id="KW-0433">Leucine-rich repeat</keyword>
<feature type="chain" id="PRO_5003095676" evidence="4">
    <location>
        <begin position="24"/>
        <end position="563"/>
    </location>
</feature>
<gene>
    <name evidence="5" type="ORF">Esi_0153_0063</name>
</gene>
<evidence type="ECO:0000313" key="6">
    <source>
        <dbReference type="Proteomes" id="UP000002630"/>
    </source>
</evidence>
<dbReference type="PANTHER" id="PTHR24373:SF370">
    <property type="entry name" value="FISH-LIPS, ISOFORM E"/>
    <property type="match status" value="1"/>
</dbReference>
<dbReference type="SUPFAM" id="SSF52058">
    <property type="entry name" value="L domain-like"/>
    <property type="match status" value="1"/>
</dbReference>
<dbReference type="PROSITE" id="PS51257">
    <property type="entry name" value="PROKAR_LIPOPROTEIN"/>
    <property type="match status" value="1"/>
</dbReference>
<feature type="signal peptide" evidence="4">
    <location>
        <begin position="1"/>
        <end position="23"/>
    </location>
</feature>
<proteinExistence type="predicted"/>
<dbReference type="eggNOG" id="KOG0619">
    <property type="taxonomic scope" value="Eukaryota"/>
</dbReference>
<accession>D7FL48</accession>
<dbReference type="InterPro" id="IPR050328">
    <property type="entry name" value="Dev_Immune_Receptor"/>
</dbReference>